<dbReference type="PRINTS" id="PR00413">
    <property type="entry name" value="HADHALOGNASE"/>
</dbReference>
<evidence type="ECO:0000256" key="1">
    <source>
        <dbReference type="ARBA" id="ARBA00001946"/>
    </source>
</evidence>
<dbReference type="FunFam" id="3.40.50.1000:FF:000036">
    <property type="entry name" value="HAD family hydrolase"/>
    <property type="match status" value="1"/>
</dbReference>
<dbReference type="RefSeq" id="WP_011867221.1">
    <property type="nucleotide sequence ID" value="NC_009092.1"/>
</dbReference>
<dbReference type="HOGENOM" id="CLU_045011_13_1_6"/>
<evidence type="ECO:0000313" key="7">
    <source>
        <dbReference type="EMBL" id="ABO25291.1"/>
    </source>
</evidence>
<keyword evidence="5" id="KW-0460">Magnesium</keyword>
<dbReference type="eggNOG" id="COG0637">
    <property type="taxonomic scope" value="Bacteria"/>
</dbReference>
<comment type="cofactor">
    <cofactor evidence="1">
        <name>Mg(2+)</name>
        <dbReference type="ChEBI" id="CHEBI:18420"/>
    </cofactor>
</comment>
<keyword evidence="3" id="KW-0479">Metal-binding</keyword>
<gene>
    <name evidence="7" type="ordered locus">Shew_3425</name>
</gene>
<dbReference type="NCBIfam" id="TIGR01509">
    <property type="entry name" value="HAD-SF-IA-v3"/>
    <property type="match status" value="1"/>
</dbReference>
<dbReference type="SFLD" id="SFLDS00003">
    <property type="entry name" value="Haloacid_Dehalogenase"/>
    <property type="match status" value="1"/>
</dbReference>
<organism evidence="7 8">
    <name type="scientific">Shewanella loihica (strain ATCC BAA-1088 / PV-4)</name>
    <dbReference type="NCBI Taxonomy" id="323850"/>
    <lineage>
        <taxon>Bacteria</taxon>
        <taxon>Pseudomonadati</taxon>
        <taxon>Pseudomonadota</taxon>
        <taxon>Gammaproteobacteria</taxon>
        <taxon>Alteromonadales</taxon>
        <taxon>Shewanellaceae</taxon>
        <taxon>Shewanella</taxon>
    </lineage>
</organism>
<evidence type="ECO:0000313" key="8">
    <source>
        <dbReference type="Proteomes" id="UP000001558"/>
    </source>
</evidence>
<comment type="similarity">
    <text evidence="2">Belongs to the HAD-like hydrolase superfamily. CbbY/CbbZ/Gph/YieH family.</text>
</comment>
<dbReference type="Gene3D" id="1.10.150.240">
    <property type="entry name" value="Putative phosphatase, domain 2"/>
    <property type="match status" value="1"/>
</dbReference>
<dbReference type="KEGG" id="slo:Shew_3425"/>
<evidence type="ECO:0000256" key="6">
    <source>
        <dbReference type="ARBA" id="ARBA00023277"/>
    </source>
</evidence>
<keyword evidence="4 7" id="KW-0378">Hydrolase</keyword>
<evidence type="ECO:0000256" key="2">
    <source>
        <dbReference type="ARBA" id="ARBA00006171"/>
    </source>
</evidence>
<dbReference type="NCBIfam" id="NF008087">
    <property type="entry name" value="PRK10826.1"/>
    <property type="match status" value="1"/>
</dbReference>
<dbReference type="CDD" id="cd07505">
    <property type="entry name" value="HAD_BPGM-like"/>
    <property type="match status" value="1"/>
</dbReference>
<dbReference type="EMBL" id="CP000606">
    <property type="protein sequence ID" value="ABO25291.1"/>
    <property type="molecule type" value="Genomic_DNA"/>
</dbReference>
<dbReference type="GO" id="GO:0000287">
    <property type="term" value="F:magnesium ion binding"/>
    <property type="evidence" value="ECO:0007669"/>
    <property type="project" value="UniProtKB-ARBA"/>
</dbReference>
<evidence type="ECO:0000256" key="3">
    <source>
        <dbReference type="ARBA" id="ARBA00022723"/>
    </source>
</evidence>
<dbReference type="OrthoDB" id="9800058at2"/>
<dbReference type="InterPro" id="IPR051600">
    <property type="entry name" value="Beta-PGM-like"/>
</dbReference>
<name>A3QIJ3_SHELP</name>
<sequence>MSQINLAAVIFDMDGVLIDSEPSWQAAEYKVLSQLGLPISLSDTEQTTGLRIDQVVEYWYRRHPWKGYDNAATAEAIVTQVAGEILSHGEVMSGVKEALEACKQRGLKLGLATSSPTLLIDAVMQKLAIRELFDAIVSAEALALGKPHPEVYLNCAKALGVTPSQCLAVEDSFNGLIAARAANMHTVVIPAPHEASQARWAAAHQQLTSLKEFADYLAQCAAK</sequence>
<dbReference type="Gene3D" id="3.40.50.1000">
    <property type="entry name" value="HAD superfamily/HAD-like"/>
    <property type="match status" value="1"/>
</dbReference>
<keyword evidence="6" id="KW-0119">Carbohydrate metabolism</keyword>
<dbReference type="SFLD" id="SFLDG01135">
    <property type="entry name" value="C1.5.6:_HAD__Beta-PGM__Phospha"/>
    <property type="match status" value="1"/>
</dbReference>
<evidence type="ECO:0000256" key="5">
    <source>
        <dbReference type="ARBA" id="ARBA00022842"/>
    </source>
</evidence>
<dbReference type="GO" id="GO:0016787">
    <property type="term" value="F:hydrolase activity"/>
    <property type="evidence" value="ECO:0007669"/>
    <property type="project" value="UniProtKB-KW"/>
</dbReference>
<dbReference type="AlphaFoldDB" id="A3QIJ3"/>
<dbReference type="Pfam" id="PF00702">
    <property type="entry name" value="Hydrolase"/>
    <property type="match status" value="1"/>
</dbReference>
<protein>
    <submittedName>
        <fullName evidence="7">HAD-superfamily hydrolase, subfamily IA, variant 3</fullName>
    </submittedName>
</protein>
<keyword evidence="8" id="KW-1185">Reference proteome</keyword>
<reference evidence="7 8" key="1">
    <citation type="submission" date="2007-03" db="EMBL/GenBank/DDBJ databases">
        <title>Complete sequence of Shewanella loihica PV-4.</title>
        <authorList>
            <consortium name="US DOE Joint Genome Institute"/>
            <person name="Copeland A."/>
            <person name="Lucas S."/>
            <person name="Lapidus A."/>
            <person name="Barry K."/>
            <person name="Detter J.C."/>
            <person name="Glavina del Rio T."/>
            <person name="Hammon N."/>
            <person name="Israni S."/>
            <person name="Dalin E."/>
            <person name="Tice H."/>
            <person name="Pitluck S."/>
            <person name="Chain P."/>
            <person name="Malfatti S."/>
            <person name="Shin M."/>
            <person name="Vergez L."/>
            <person name="Schmutz J."/>
            <person name="Larimer F."/>
            <person name="Land M."/>
            <person name="Hauser L."/>
            <person name="Kyrpides N."/>
            <person name="Mikhailova N."/>
            <person name="Romine M.F."/>
            <person name="Serres G."/>
            <person name="Fredrickson J."/>
            <person name="Tiedje J."/>
            <person name="Richardson P."/>
        </authorList>
    </citation>
    <scope>NUCLEOTIDE SEQUENCE [LARGE SCALE GENOMIC DNA]</scope>
    <source>
        <strain evidence="8">ATCC BAA-1088 / PV-4</strain>
    </source>
</reference>
<dbReference type="PANTHER" id="PTHR46193">
    <property type="entry name" value="6-PHOSPHOGLUCONATE PHOSPHATASE"/>
    <property type="match status" value="1"/>
</dbReference>
<accession>A3QIJ3</accession>
<evidence type="ECO:0000256" key="4">
    <source>
        <dbReference type="ARBA" id="ARBA00022801"/>
    </source>
</evidence>
<dbReference type="InterPro" id="IPR023198">
    <property type="entry name" value="PGP-like_dom2"/>
</dbReference>
<dbReference type="PANTHER" id="PTHR46193:SF18">
    <property type="entry name" value="HEXITOL PHOSPHATASE B"/>
    <property type="match status" value="1"/>
</dbReference>
<dbReference type="NCBIfam" id="TIGR01549">
    <property type="entry name" value="HAD-SF-IA-v1"/>
    <property type="match status" value="1"/>
</dbReference>
<dbReference type="Proteomes" id="UP000001558">
    <property type="component" value="Chromosome"/>
</dbReference>
<dbReference type="InterPro" id="IPR023214">
    <property type="entry name" value="HAD_sf"/>
</dbReference>
<proteinExistence type="inferred from homology"/>
<dbReference type="SUPFAM" id="SSF56784">
    <property type="entry name" value="HAD-like"/>
    <property type="match status" value="1"/>
</dbReference>
<dbReference type="InterPro" id="IPR036412">
    <property type="entry name" value="HAD-like_sf"/>
</dbReference>
<dbReference type="SFLD" id="SFLDG01129">
    <property type="entry name" value="C1.5:_HAD__Beta-PGM__Phosphata"/>
    <property type="match status" value="1"/>
</dbReference>
<dbReference type="InterPro" id="IPR006439">
    <property type="entry name" value="HAD-SF_hydro_IA"/>
</dbReference>
<dbReference type="STRING" id="323850.Shew_3425"/>